<evidence type="ECO:0000313" key="2">
    <source>
        <dbReference type="WBParaSite" id="TCONS_00013774.p1"/>
    </source>
</evidence>
<proteinExistence type="predicted"/>
<dbReference type="AlphaFoldDB" id="A0AAF5DM78"/>
<protein>
    <submittedName>
        <fullName evidence="2">Uncharacterized protein</fullName>
    </submittedName>
</protein>
<accession>A0AAF5DM78</accession>
<organism evidence="1 2">
    <name type="scientific">Strongyloides stercoralis</name>
    <name type="common">Threadworm</name>
    <dbReference type="NCBI Taxonomy" id="6248"/>
    <lineage>
        <taxon>Eukaryota</taxon>
        <taxon>Metazoa</taxon>
        <taxon>Ecdysozoa</taxon>
        <taxon>Nematoda</taxon>
        <taxon>Chromadorea</taxon>
        <taxon>Rhabditida</taxon>
        <taxon>Tylenchina</taxon>
        <taxon>Panagrolaimomorpha</taxon>
        <taxon>Strongyloidoidea</taxon>
        <taxon>Strongyloididae</taxon>
        <taxon>Strongyloides</taxon>
    </lineage>
</organism>
<keyword evidence="1" id="KW-1185">Reference proteome</keyword>
<name>A0AAF5DM78_STRER</name>
<sequence>MIESDLFVNLINEKHLTDDVDAGFKFLIKHRSYFAEELKTISSSNIEQKLLKLSSVPITIKKDEVLQSTIQISPSKISQKNLSITLGTPNQKTSKPILNQSDILPLSNHTTPAKIVSTKNFVNNQKITSESKQEFFKANDDAVLKNLLANAEKCNHLEFFKLKNKLRYCYGYIKSGTSNSIELNFKLKGYLNLLQMAHIKGFENTTVTIYNVLLFSALKNLDSIQTLTQANRALFSSVVGGKHIKTIIIDQKCLYKIVESFRSAIKLSTVSNTKTFEITGTE</sequence>
<reference evidence="2" key="1">
    <citation type="submission" date="2024-02" db="UniProtKB">
        <authorList>
            <consortium name="WormBaseParasite"/>
        </authorList>
    </citation>
    <scope>IDENTIFICATION</scope>
</reference>
<evidence type="ECO:0000313" key="1">
    <source>
        <dbReference type="Proteomes" id="UP000035681"/>
    </source>
</evidence>
<dbReference type="Proteomes" id="UP000035681">
    <property type="component" value="Unplaced"/>
</dbReference>
<dbReference type="WBParaSite" id="TCONS_00013774.p1">
    <property type="protein sequence ID" value="TCONS_00013774.p1"/>
    <property type="gene ID" value="XLOC_008684"/>
</dbReference>